<feature type="compositionally biased region" description="Polar residues" evidence="1">
    <location>
        <begin position="170"/>
        <end position="191"/>
    </location>
</feature>
<protein>
    <recommendedName>
        <fullName evidence="3">DUF4806 domain-containing protein</fullName>
    </recommendedName>
</protein>
<feature type="signal peptide" evidence="2">
    <location>
        <begin position="1"/>
        <end position="15"/>
    </location>
</feature>
<feature type="domain" description="DUF4806" evidence="3">
    <location>
        <begin position="269"/>
        <end position="349"/>
    </location>
</feature>
<feature type="compositionally biased region" description="Polar residues" evidence="1">
    <location>
        <begin position="198"/>
        <end position="208"/>
    </location>
</feature>
<accession>A0A9N9SAX9</accession>
<evidence type="ECO:0000259" key="3">
    <source>
        <dbReference type="Pfam" id="PF16064"/>
    </source>
</evidence>
<dbReference type="Proteomes" id="UP001153737">
    <property type="component" value="Chromosome 1"/>
</dbReference>
<sequence length="381" mass="43365">MIVLLLFNMYSVIQFDDSGNNSVAVVHESWLTPMKTEVFWPPFKDTRNYKRALCGGEEAIDTESWKLYGINRIFYQTNELEKAFKKEKEAEITSDLADTDVDLLEKEAPTRQSRKYVRKIIDSSESEGESQYPRPPQIKIKKLSGFIETRQLQNSGSKHTPEQTLHPAVQHSSNQKGTLITKTIQQSTLNKQSRDSSDCPSQVSSAFSDSGKKIDYDDIVSATKTFISLLGQIKEQNNLILGKLDEVQNSLSGRGAPTDTISVRDLFPVQIPLTKSDDLKIFEEFISKTENFNLLVTHLHSLGGKNIKLKIHKILRALLTDELAAFFSYYGKRSKEPFYELKINKALIRAVQSDNVTISDVEDIIKLWFKHAPDRLKSRKN</sequence>
<evidence type="ECO:0000313" key="4">
    <source>
        <dbReference type="EMBL" id="CAG9812912.1"/>
    </source>
</evidence>
<keyword evidence="2" id="KW-0732">Signal</keyword>
<reference evidence="4" key="1">
    <citation type="submission" date="2022-01" db="EMBL/GenBank/DDBJ databases">
        <authorList>
            <person name="King R."/>
        </authorList>
    </citation>
    <scope>NUCLEOTIDE SEQUENCE</scope>
</reference>
<name>A0A9N9SAX9_PHACE</name>
<evidence type="ECO:0000256" key="2">
    <source>
        <dbReference type="SAM" id="SignalP"/>
    </source>
</evidence>
<gene>
    <name evidence="4" type="ORF">PHAECO_LOCUS1174</name>
</gene>
<dbReference type="AlphaFoldDB" id="A0A9N9SAX9"/>
<evidence type="ECO:0000313" key="5">
    <source>
        <dbReference type="Proteomes" id="UP001153737"/>
    </source>
</evidence>
<dbReference type="EMBL" id="OU896707">
    <property type="protein sequence ID" value="CAG9812912.1"/>
    <property type="molecule type" value="Genomic_DNA"/>
</dbReference>
<proteinExistence type="predicted"/>
<organism evidence="4 5">
    <name type="scientific">Phaedon cochleariae</name>
    <name type="common">Mustard beetle</name>
    <dbReference type="NCBI Taxonomy" id="80249"/>
    <lineage>
        <taxon>Eukaryota</taxon>
        <taxon>Metazoa</taxon>
        <taxon>Ecdysozoa</taxon>
        <taxon>Arthropoda</taxon>
        <taxon>Hexapoda</taxon>
        <taxon>Insecta</taxon>
        <taxon>Pterygota</taxon>
        <taxon>Neoptera</taxon>
        <taxon>Endopterygota</taxon>
        <taxon>Coleoptera</taxon>
        <taxon>Polyphaga</taxon>
        <taxon>Cucujiformia</taxon>
        <taxon>Chrysomeloidea</taxon>
        <taxon>Chrysomelidae</taxon>
        <taxon>Chrysomelinae</taxon>
        <taxon>Chrysomelini</taxon>
        <taxon>Phaedon</taxon>
    </lineage>
</organism>
<dbReference type="PANTHER" id="PTHR34153:SF2">
    <property type="entry name" value="SI:CH211-262H13.3-RELATED"/>
    <property type="match status" value="1"/>
</dbReference>
<feature type="chain" id="PRO_5040425875" description="DUF4806 domain-containing protein" evidence="2">
    <location>
        <begin position="16"/>
        <end position="381"/>
    </location>
</feature>
<reference evidence="4" key="2">
    <citation type="submission" date="2022-10" db="EMBL/GenBank/DDBJ databases">
        <authorList>
            <consortium name="ENA_rothamsted_submissions"/>
            <consortium name="culmorum"/>
            <person name="King R."/>
        </authorList>
    </citation>
    <scope>NUCLEOTIDE SEQUENCE</scope>
</reference>
<keyword evidence="5" id="KW-1185">Reference proteome</keyword>
<dbReference type="InterPro" id="IPR032071">
    <property type="entry name" value="DUF4806"/>
</dbReference>
<evidence type="ECO:0000256" key="1">
    <source>
        <dbReference type="SAM" id="MobiDB-lite"/>
    </source>
</evidence>
<feature type="region of interest" description="Disordered" evidence="1">
    <location>
        <begin position="153"/>
        <end position="209"/>
    </location>
</feature>
<dbReference type="PANTHER" id="PTHR34153">
    <property type="entry name" value="SI:CH211-262H13.3-RELATED-RELATED"/>
    <property type="match status" value="1"/>
</dbReference>
<dbReference type="Pfam" id="PF16064">
    <property type="entry name" value="DUF4806"/>
    <property type="match status" value="1"/>
</dbReference>
<dbReference type="OrthoDB" id="7554902at2759"/>